<evidence type="ECO:0000256" key="1">
    <source>
        <dbReference type="ARBA" id="ARBA00022468"/>
    </source>
</evidence>
<dbReference type="PANTHER" id="PTHR15228:SF25">
    <property type="entry name" value="F-BAR DOMAIN-CONTAINING PROTEIN"/>
    <property type="match status" value="1"/>
</dbReference>
<name>A0ABX8I0K3_9ASCO</name>
<reference evidence="4 5" key="1">
    <citation type="submission" date="2021-06" db="EMBL/GenBank/DDBJ databases">
        <title>Candida outbreak in Lebanon.</title>
        <authorList>
            <person name="Finianos M."/>
        </authorList>
    </citation>
    <scope>NUCLEOTIDE SEQUENCE [LARGE SCALE GENOMIC DNA]</scope>
    <source>
        <strain evidence="4">CA3LBN</strain>
    </source>
</reference>
<dbReference type="EMBL" id="CP076661">
    <property type="protein sequence ID" value="QWU85928.1"/>
    <property type="molecule type" value="Genomic_DNA"/>
</dbReference>
<sequence>MLPPPMPLNVVDVDTLPVSVPAILDDCFNYILAHGLIKGIFRVSGSVRRMKAVSSDYSNYRPWLEAKPQAHDVCGIIKKYLSDYLATMNGLFSQHSLALLRRRFISHRRSGSDCSIDSYKSANTSFGSSSLSSVPESESCSFSNVRDADVLLDAVAHLLVTKNISSKNNFFIYLLYKLKQLSQHEDATSMSVENTSIIFQPYIFSTQNVADLRILQDLLSFLVLHFDSLLSKYQCYVSILGGLEDLELDNISVSSSEGNAVSPATVYSESSYTPRHNSNASDNPISNPKRKSSISRKFNGLLESYHLPANRSKRFSFNFSSRHQSTEKVTSSENLRPSTNHVASLYSDVEPTDPDKTVKGTSGDILTPPADETSTFDTKVTSPGAQPPAPKRPSLPHKKSNNSKRRSLIYLFKSSSSVNDVKSKEDLSVPSPAPSPTTPIDNDFSILKTKHAVSDDNLVSNTAVTPSQELNSLGRNLSLRVRGRK</sequence>
<dbReference type="InterPro" id="IPR051025">
    <property type="entry name" value="RhoGAP"/>
</dbReference>
<evidence type="ECO:0000256" key="2">
    <source>
        <dbReference type="SAM" id="MobiDB-lite"/>
    </source>
</evidence>
<feature type="region of interest" description="Disordered" evidence="2">
    <location>
        <begin position="420"/>
        <end position="443"/>
    </location>
</feature>
<dbReference type="InterPro" id="IPR008936">
    <property type="entry name" value="Rho_GTPase_activation_prot"/>
</dbReference>
<organism evidence="4 5">
    <name type="scientific">Candidozyma haemuli</name>
    <dbReference type="NCBI Taxonomy" id="45357"/>
    <lineage>
        <taxon>Eukaryota</taxon>
        <taxon>Fungi</taxon>
        <taxon>Dikarya</taxon>
        <taxon>Ascomycota</taxon>
        <taxon>Saccharomycotina</taxon>
        <taxon>Pichiomycetes</taxon>
        <taxon>Metschnikowiaceae</taxon>
        <taxon>Candidozyma</taxon>
    </lineage>
</organism>
<gene>
    <name evidence="4" type="ORF">CA3LBN_000146</name>
</gene>
<feature type="compositionally biased region" description="Polar residues" evidence="2">
    <location>
        <begin position="372"/>
        <end position="384"/>
    </location>
</feature>
<dbReference type="Gene3D" id="1.10.555.10">
    <property type="entry name" value="Rho GTPase activation protein"/>
    <property type="match status" value="1"/>
</dbReference>
<proteinExistence type="predicted"/>
<feature type="compositionally biased region" description="Polar residues" evidence="2">
    <location>
        <begin position="327"/>
        <end position="342"/>
    </location>
</feature>
<dbReference type="Proteomes" id="UP000825434">
    <property type="component" value="Chromosome 1"/>
</dbReference>
<feature type="compositionally biased region" description="Polar residues" evidence="2">
    <location>
        <begin position="265"/>
        <end position="286"/>
    </location>
</feature>
<feature type="region of interest" description="Disordered" evidence="2">
    <location>
        <begin position="264"/>
        <end position="292"/>
    </location>
</feature>
<dbReference type="SUPFAM" id="SSF48350">
    <property type="entry name" value="GTPase activation domain, GAP"/>
    <property type="match status" value="1"/>
</dbReference>
<feature type="region of interest" description="Disordered" evidence="2">
    <location>
        <begin position="318"/>
        <end position="405"/>
    </location>
</feature>
<accession>A0ABX8I0K3</accession>
<evidence type="ECO:0000259" key="3">
    <source>
        <dbReference type="PROSITE" id="PS50238"/>
    </source>
</evidence>
<protein>
    <recommendedName>
        <fullName evidence="3">Rho-GAP domain-containing protein</fullName>
    </recommendedName>
</protein>
<evidence type="ECO:0000313" key="5">
    <source>
        <dbReference type="Proteomes" id="UP000825434"/>
    </source>
</evidence>
<keyword evidence="5" id="KW-1185">Reference proteome</keyword>
<dbReference type="PANTHER" id="PTHR15228">
    <property type="entry name" value="SPERMATHECAL PHYSIOLOGY VARIANT"/>
    <property type="match status" value="1"/>
</dbReference>
<dbReference type="PROSITE" id="PS50238">
    <property type="entry name" value="RHOGAP"/>
    <property type="match status" value="1"/>
</dbReference>
<dbReference type="SMART" id="SM00324">
    <property type="entry name" value="RhoGAP"/>
    <property type="match status" value="1"/>
</dbReference>
<dbReference type="Pfam" id="PF00620">
    <property type="entry name" value="RhoGAP"/>
    <property type="match status" value="1"/>
</dbReference>
<feature type="compositionally biased region" description="Basic residues" evidence="2">
    <location>
        <begin position="394"/>
        <end position="405"/>
    </location>
</feature>
<keyword evidence="1" id="KW-0343">GTPase activation</keyword>
<evidence type="ECO:0000313" key="4">
    <source>
        <dbReference type="EMBL" id="QWU85928.1"/>
    </source>
</evidence>
<feature type="domain" description="Rho-GAP" evidence="3">
    <location>
        <begin position="11"/>
        <end position="230"/>
    </location>
</feature>
<dbReference type="InterPro" id="IPR000198">
    <property type="entry name" value="RhoGAP_dom"/>
</dbReference>